<comment type="caution">
    <text evidence="4">The sequence shown here is derived from an EMBL/GenBank/DDBJ whole genome shotgun (WGS) entry which is preliminary data.</text>
</comment>
<evidence type="ECO:0000313" key="5">
    <source>
        <dbReference type="Proteomes" id="UP000436088"/>
    </source>
</evidence>
<dbReference type="Proteomes" id="UP000436088">
    <property type="component" value="Unassembled WGS sequence"/>
</dbReference>
<dbReference type="InterPro" id="IPR036291">
    <property type="entry name" value="NAD(P)-bd_dom_sf"/>
</dbReference>
<dbReference type="SUPFAM" id="SSF51735">
    <property type="entry name" value="NAD(P)-binding Rossmann-fold domains"/>
    <property type="match status" value="1"/>
</dbReference>
<dbReference type="PANTHER" id="PTHR10366:SF852">
    <property type="entry name" value="CINNAMOYL-COA REDUCTASE CAD2"/>
    <property type="match status" value="1"/>
</dbReference>
<dbReference type="PANTHER" id="PTHR10366">
    <property type="entry name" value="NAD DEPENDENT EPIMERASE/DEHYDRATASE"/>
    <property type="match status" value="1"/>
</dbReference>
<keyword evidence="1" id="KW-0521">NADP</keyword>
<dbReference type="EMBL" id="VEPZ02001146">
    <property type="protein sequence ID" value="KAE8691682.1"/>
    <property type="molecule type" value="Genomic_DNA"/>
</dbReference>
<reference evidence="4" key="1">
    <citation type="submission" date="2019-09" db="EMBL/GenBank/DDBJ databases">
        <title>Draft genome information of white flower Hibiscus syriacus.</title>
        <authorList>
            <person name="Kim Y.-M."/>
        </authorList>
    </citation>
    <scope>NUCLEOTIDE SEQUENCE [LARGE SCALE GENOMIC DNA]</scope>
    <source>
        <strain evidence="4">YM2019G1</strain>
    </source>
</reference>
<evidence type="ECO:0000313" key="4">
    <source>
        <dbReference type="EMBL" id="KAE8691682.1"/>
    </source>
</evidence>
<sequence length="127" mass="13689">MHDEGGISYSYHSLIDDPGKTQHLLALEGAEDRLKLFKANLLEQGSYDSAIEGCEGVSYTPSPFYHDVKDPEAELLDPAVKGTLNVLNSCTMSSSIRRVILTSSIAALTYNGKSTKLVLLILTTVGA</sequence>
<keyword evidence="5" id="KW-1185">Reference proteome</keyword>
<protein>
    <submittedName>
        <fullName evidence="4">Tetraketide alpha-pyrone reductase 1</fullName>
    </submittedName>
</protein>
<dbReference type="AlphaFoldDB" id="A0A6A2ZKK1"/>
<dbReference type="GO" id="GO:0006694">
    <property type="term" value="P:steroid biosynthetic process"/>
    <property type="evidence" value="ECO:0007669"/>
    <property type="project" value="InterPro"/>
</dbReference>
<organism evidence="4 5">
    <name type="scientific">Hibiscus syriacus</name>
    <name type="common">Rose of Sharon</name>
    <dbReference type="NCBI Taxonomy" id="106335"/>
    <lineage>
        <taxon>Eukaryota</taxon>
        <taxon>Viridiplantae</taxon>
        <taxon>Streptophyta</taxon>
        <taxon>Embryophyta</taxon>
        <taxon>Tracheophyta</taxon>
        <taxon>Spermatophyta</taxon>
        <taxon>Magnoliopsida</taxon>
        <taxon>eudicotyledons</taxon>
        <taxon>Gunneridae</taxon>
        <taxon>Pentapetalae</taxon>
        <taxon>rosids</taxon>
        <taxon>malvids</taxon>
        <taxon>Malvales</taxon>
        <taxon>Malvaceae</taxon>
        <taxon>Malvoideae</taxon>
        <taxon>Hibiscus</taxon>
    </lineage>
</organism>
<dbReference type="Pfam" id="PF01073">
    <property type="entry name" value="3Beta_HSD"/>
    <property type="match status" value="1"/>
</dbReference>
<evidence type="ECO:0000259" key="3">
    <source>
        <dbReference type="Pfam" id="PF01073"/>
    </source>
</evidence>
<dbReference type="InterPro" id="IPR002225">
    <property type="entry name" value="3Beta_OHSteriod_DH/Estase"/>
</dbReference>
<name>A0A6A2ZKK1_HIBSY</name>
<dbReference type="Gene3D" id="3.40.50.720">
    <property type="entry name" value="NAD(P)-binding Rossmann-like Domain"/>
    <property type="match status" value="1"/>
</dbReference>
<accession>A0A6A2ZKK1</accession>
<feature type="domain" description="3-beta hydroxysteroid dehydrogenase/isomerase" evidence="3">
    <location>
        <begin position="36"/>
        <end position="115"/>
    </location>
</feature>
<dbReference type="InterPro" id="IPR050425">
    <property type="entry name" value="NAD(P)_dehydrat-like"/>
</dbReference>
<gene>
    <name evidence="4" type="ORF">F3Y22_tig00110885pilonHSYRG00071</name>
</gene>
<proteinExistence type="predicted"/>
<evidence type="ECO:0000256" key="2">
    <source>
        <dbReference type="ARBA" id="ARBA00023002"/>
    </source>
</evidence>
<dbReference type="GO" id="GO:0016616">
    <property type="term" value="F:oxidoreductase activity, acting on the CH-OH group of donors, NAD or NADP as acceptor"/>
    <property type="evidence" value="ECO:0007669"/>
    <property type="project" value="InterPro"/>
</dbReference>
<evidence type="ECO:0000256" key="1">
    <source>
        <dbReference type="ARBA" id="ARBA00022857"/>
    </source>
</evidence>
<keyword evidence="2" id="KW-0560">Oxidoreductase</keyword>